<dbReference type="PANTHER" id="PTHR30349:SF82">
    <property type="entry name" value="INTEGRASE_RECOMBINASE YOEC-RELATED"/>
    <property type="match status" value="1"/>
</dbReference>
<dbReference type="Gene3D" id="1.10.443.10">
    <property type="entry name" value="Intergrase catalytic core"/>
    <property type="match status" value="1"/>
</dbReference>
<comment type="caution">
    <text evidence="3">The sequence shown here is derived from an EMBL/GenBank/DDBJ whole genome shotgun (WGS) entry which is preliminary data.</text>
</comment>
<organism evidence="3 4">
    <name type="scientific">Paenibacillus cellulosilyticus</name>
    <dbReference type="NCBI Taxonomy" id="375489"/>
    <lineage>
        <taxon>Bacteria</taxon>
        <taxon>Bacillati</taxon>
        <taxon>Bacillota</taxon>
        <taxon>Bacilli</taxon>
        <taxon>Bacillales</taxon>
        <taxon>Paenibacillaceae</taxon>
        <taxon>Paenibacillus</taxon>
    </lineage>
</organism>
<evidence type="ECO:0000313" key="3">
    <source>
        <dbReference type="EMBL" id="PWW06320.1"/>
    </source>
</evidence>
<accession>A0A2V2Z651</accession>
<dbReference type="GO" id="GO:0015074">
    <property type="term" value="P:DNA integration"/>
    <property type="evidence" value="ECO:0007669"/>
    <property type="project" value="InterPro"/>
</dbReference>
<dbReference type="InterPro" id="IPR050090">
    <property type="entry name" value="Tyrosine_recombinase_XerCD"/>
</dbReference>
<dbReference type="RefSeq" id="WP_174812462.1">
    <property type="nucleotide sequence ID" value="NZ_CP054611.1"/>
</dbReference>
<dbReference type="PROSITE" id="PS51898">
    <property type="entry name" value="TYR_RECOMBINASE"/>
    <property type="match status" value="1"/>
</dbReference>
<evidence type="ECO:0000313" key="4">
    <source>
        <dbReference type="Proteomes" id="UP000246635"/>
    </source>
</evidence>
<evidence type="ECO:0000256" key="1">
    <source>
        <dbReference type="ARBA" id="ARBA00023172"/>
    </source>
</evidence>
<feature type="domain" description="Tyr recombinase" evidence="2">
    <location>
        <begin position="1"/>
        <end position="184"/>
    </location>
</feature>
<proteinExistence type="predicted"/>
<protein>
    <submittedName>
        <fullName evidence="3">Phage integrase family protein</fullName>
    </submittedName>
</protein>
<dbReference type="GO" id="GO:0006310">
    <property type="term" value="P:DNA recombination"/>
    <property type="evidence" value="ECO:0007669"/>
    <property type="project" value="UniProtKB-KW"/>
</dbReference>
<gene>
    <name evidence="3" type="ORF">DFQ01_103222</name>
</gene>
<name>A0A2V2Z651_9BACL</name>
<dbReference type="InterPro" id="IPR002104">
    <property type="entry name" value="Integrase_catalytic"/>
</dbReference>
<dbReference type="EMBL" id="QGTQ01000003">
    <property type="protein sequence ID" value="PWW06320.1"/>
    <property type="molecule type" value="Genomic_DNA"/>
</dbReference>
<dbReference type="InterPro" id="IPR013762">
    <property type="entry name" value="Integrase-like_cat_sf"/>
</dbReference>
<keyword evidence="4" id="KW-1185">Reference proteome</keyword>
<dbReference type="InterPro" id="IPR011010">
    <property type="entry name" value="DNA_brk_join_enz"/>
</dbReference>
<evidence type="ECO:0000259" key="2">
    <source>
        <dbReference type="PROSITE" id="PS51898"/>
    </source>
</evidence>
<dbReference type="Proteomes" id="UP000246635">
    <property type="component" value="Unassembled WGS sequence"/>
</dbReference>
<dbReference type="SUPFAM" id="SSF56349">
    <property type="entry name" value="DNA breaking-rejoining enzymes"/>
    <property type="match status" value="1"/>
</dbReference>
<sequence>MKVVQPIRDQAAIDGIKYYLRIRSMRDYLFFCFGIYSGLRVSDLLRLQVKMVRGKTHVQITEKKNVHDKQFIIHPSIREDLEHYIKNMKDDDFIFPSRQIKTKERLRKQPFHRSTAYRMLNKAARRFGLRQIGCHTLRKTWGYQLYVRDPRNIALLMKMYGHRDSMITLDYIGMTQDLMDEAIMGL</sequence>
<dbReference type="Pfam" id="PF00589">
    <property type="entry name" value="Phage_integrase"/>
    <property type="match status" value="1"/>
</dbReference>
<keyword evidence="1" id="KW-0233">DNA recombination</keyword>
<dbReference type="AlphaFoldDB" id="A0A2V2Z651"/>
<reference evidence="3 4" key="1">
    <citation type="submission" date="2018-05" db="EMBL/GenBank/DDBJ databases">
        <title>Genomic Encyclopedia of Type Strains, Phase III (KMG-III): the genomes of soil and plant-associated and newly described type strains.</title>
        <authorList>
            <person name="Whitman W."/>
        </authorList>
    </citation>
    <scope>NUCLEOTIDE SEQUENCE [LARGE SCALE GENOMIC DNA]</scope>
    <source>
        <strain evidence="3 4">CECT 5696</strain>
    </source>
</reference>
<dbReference type="PANTHER" id="PTHR30349">
    <property type="entry name" value="PHAGE INTEGRASE-RELATED"/>
    <property type="match status" value="1"/>
</dbReference>
<dbReference type="GO" id="GO:0003677">
    <property type="term" value="F:DNA binding"/>
    <property type="evidence" value="ECO:0007669"/>
    <property type="project" value="InterPro"/>
</dbReference>